<evidence type="ECO:0000259" key="3">
    <source>
        <dbReference type="Pfam" id="PF07940"/>
    </source>
</evidence>
<dbReference type="Gene3D" id="2.60.40.10">
    <property type="entry name" value="Immunoglobulins"/>
    <property type="match status" value="1"/>
</dbReference>
<dbReference type="InterPro" id="IPR032518">
    <property type="entry name" value="HepII_N"/>
</dbReference>
<feature type="chain" id="PRO_5025576442" evidence="2">
    <location>
        <begin position="20"/>
        <end position="829"/>
    </location>
</feature>
<dbReference type="Gene3D" id="1.50.10.100">
    <property type="entry name" value="Chondroitin AC/alginate lyase"/>
    <property type="match status" value="1"/>
</dbReference>
<accession>A0A6C2UQH7</accession>
<feature type="signal peptide" evidence="2">
    <location>
        <begin position="1"/>
        <end position="19"/>
    </location>
</feature>
<proteinExistence type="predicted"/>
<keyword evidence="6" id="KW-1185">Reference proteome</keyword>
<feature type="domain" description="Heparinase II N-terminal" evidence="4">
    <location>
        <begin position="32"/>
        <end position="416"/>
    </location>
</feature>
<comment type="subcellular location">
    <subcellularLocation>
        <location evidence="1">Cell envelope</location>
    </subcellularLocation>
</comment>
<organism evidence="5 6">
    <name type="scientific">Pontiella sulfatireligans</name>
    <dbReference type="NCBI Taxonomy" id="2750658"/>
    <lineage>
        <taxon>Bacteria</taxon>
        <taxon>Pseudomonadati</taxon>
        <taxon>Kiritimatiellota</taxon>
        <taxon>Kiritimatiellia</taxon>
        <taxon>Kiritimatiellales</taxon>
        <taxon>Pontiellaceae</taxon>
        <taxon>Pontiella</taxon>
    </lineage>
</organism>
<keyword evidence="2" id="KW-0732">Signal</keyword>
<evidence type="ECO:0000313" key="5">
    <source>
        <dbReference type="EMBL" id="VGO22329.1"/>
    </source>
</evidence>
<dbReference type="GO" id="GO:0016829">
    <property type="term" value="F:lyase activity"/>
    <property type="evidence" value="ECO:0007669"/>
    <property type="project" value="InterPro"/>
</dbReference>
<dbReference type="EMBL" id="CAAHFH010000002">
    <property type="protein sequence ID" value="VGO22329.1"/>
    <property type="molecule type" value="Genomic_DNA"/>
</dbReference>
<dbReference type="Gene3D" id="2.70.98.70">
    <property type="match status" value="1"/>
</dbReference>
<sequence length="829" mass="91657">MNKWKIIAGVLCVGVVVMAAASGSPGGMPPYLYEEWRQSPAPVPGNDALVNPPSLQWASVKHFEKRSVQYRVELSQDENFPAGKTIRGQLQRWCFFNPHQKLASGVWYWRYEIQDGKSSVTKGPYSFVIKDNTPVFESPDFETFLAGVAKTHPRVITLGRDLADIHKSAATHPLAASMIEKGQAAAKAPVYYGPLDDADPAKAKALTRVSNNEVLRFHSLVDAYVLTGDAAMREALLTRIDVLLTWPTDDLLGSKVLTCLSKAYDALYSTIPPQVRKRMLAVIAGQLEHGLKAWPGDKEGRQVENHFWQMELAGNFTAALATVHDLEPANEMLEYTYELFLARFPNLAASDGGWAEGFGYFGVNKSAVVDMALLMKKIGGADVFKMQWYQNLPDYYIYFAPVGGRIDGFGDMHDRVGEGDVGQNSMLVLGVENQDPKAIFRLSQMAGKDVDVEAWYQVVENLHLDLSKVPAPAEPPQARMFAGVGLAALHSDVLDSSRDTAVYFRSSPFGAKGHMHANQNAFNLSRKGEPLFYSTGYYTSFCDPHAMSSYRHTRAHNTILVNGCGQAYGHEGYGWIKRFANGSRIGYACGDATMAYRPTVDEQFLDMMETSNQPNTREYGYGDSMLKLFERHVMLLHPDTVVVYDVLESEQDSDWTLLLHTMKPPGLDPAGLLRLDTGKNVAEVYVSGSQPLKASLTDEFFSPAIDFKKKYKATPRQYHLSYVTQGKSKSMRFLTVLQLGDQGAAPVPVEDQGNGTFRVGDTMVRAELDASKPARLSAQSDKACLYINDWPSEVFGEQLPPVSASATLLVEKNGAEVSVQRLANQPPVY</sequence>
<protein>
    <submittedName>
        <fullName evidence="5">Uncharacterized protein</fullName>
    </submittedName>
</protein>
<evidence type="ECO:0000256" key="1">
    <source>
        <dbReference type="ARBA" id="ARBA00004196"/>
    </source>
</evidence>
<dbReference type="SUPFAM" id="SSF48230">
    <property type="entry name" value="Chondroitin AC/alginate lyase"/>
    <property type="match status" value="1"/>
</dbReference>
<evidence type="ECO:0000313" key="6">
    <source>
        <dbReference type="Proteomes" id="UP000346198"/>
    </source>
</evidence>
<evidence type="ECO:0000256" key="2">
    <source>
        <dbReference type="SAM" id="SignalP"/>
    </source>
</evidence>
<dbReference type="AlphaFoldDB" id="A0A6C2UQH7"/>
<dbReference type="InterPro" id="IPR012480">
    <property type="entry name" value="Hepar_II_III_C"/>
</dbReference>
<feature type="domain" description="Heparinase II/III-like C-terminal" evidence="3">
    <location>
        <begin position="475"/>
        <end position="663"/>
    </location>
</feature>
<reference evidence="5 6" key="1">
    <citation type="submission" date="2019-04" db="EMBL/GenBank/DDBJ databases">
        <authorList>
            <person name="Van Vliet M D."/>
        </authorList>
    </citation>
    <scope>NUCLEOTIDE SEQUENCE [LARGE SCALE GENOMIC DNA]</scope>
    <source>
        <strain evidence="5 6">F21</strain>
    </source>
</reference>
<dbReference type="InterPro" id="IPR008929">
    <property type="entry name" value="Chondroitin_lyas"/>
</dbReference>
<dbReference type="GO" id="GO:0030313">
    <property type="term" value="C:cell envelope"/>
    <property type="evidence" value="ECO:0007669"/>
    <property type="project" value="UniProtKB-SubCell"/>
</dbReference>
<dbReference type="InterPro" id="IPR013783">
    <property type="entry name" value="Ig-like_fold"/>
</dbReference>
<dbReference type="Proteomes" id="UP000346198">
    <property type="component" value="Unassembled WGS sequence"/>
</dbReference>
<evidence type="ECO:0000259" key="4">
    <source>
        <dbReference type="Pfam" id="PF16332"/>
    </source>
</evidence>
<dbReference type="Pfam" id="PF16332">
    <property type="entry name" value="DUF4962"/>
    <property type="match status" value="1"/>
</dbReference>
<dbReference type="Pfam" id="PF07940">
    <property type="entry name" value="Hepar_II_III_C"/>
    <property type="match status" value="1"/>
</dbReference>
<dbReference type="RefSeq" id="WP_168433512.1">
    <property type="nucleotide sequence ID" value="NZ_CAAHFH010000002.1"/>
</dbReference>
<gene>
    <name evidence="5" type="ORF">SCARR_04412</name>
</gene>
<name>A0A6C2UQH7_9BACT</name>